<dbReference type="RefSeq" id="WP_184952092.1">
    <property type="nucleotide sequence ID" value="NZ_BOMC01000056.1"/>
</dbReference>
<reference evidence="1 2" key="1">
    <citation type="submission" date="2020-08" db="EMBL/GenBank/DDBJ databases">
        <title>Sequencing the genomes of 1000 actinobacteria strains.</title>
        <authorList>
            <person name="Klenk H.-P."/>
        </authorList>
    </citation>
    <scope>NUCLEOTIDE SEQUENCE [LARGE SCALE GENOMIC DNA]</scope>
    <source>
        <strain evidence="1 2">DSM 45518</strain>
    </source>
</reference>
<accession>A0A7W7CRT0</accession>
<evidence type="ECO:0000313" key="1">
    <source>
        <dbReference type="EMBL" id="MBB4693478.1"/>
    </source>
</evidence>
<organism evidence="1 2">
    <name type="scientific">Paractinoplanes abujensis</name>
    <dbReference type="NCBI Taxonomy" id="882441"/>
    <lineage>
        <taxon>Bacteria</taxon>
        <taxon>Bacillati</taxon>
        <taxon>Actinomycetota</taxon>
        <taxon>Actinomycetes</taxon>
        <taxon>Micromonosporales</taxon>
        <taxon>Micromonosporaceae</taxon>
        <taxon>Paractinoplanes</taxon>
    </lineage>
</organism>
<dbReference type="AlphaFoldDB" id="A0A7W7CRT0"/>
<dbReference type="Proteomes" id="UP000542742">
    <property type="component" value="Unassembled WGS sequence"/>
</dbReference>
<gene>
    <name evidence="1" type="ORF">BKA14_003626</name>
</gene>
<name>A0A7W7CRT0_9ACTN</name>
<dbReference type="EMBL" id="JACHMF010000001">
    <property type="protein sequence ID" value="MBB4693478.1"/>
    <property type="molecule type" value="Genomic_DNA"/>
</dbReference>
<proteinExistence type="predicted"/>
<evidence type="ECO:0000313" key="2">
    <source>
        <dbReference type="Proteomes" id="UP000542742"/>
    </source>
</evidence>
<comment type="caution">
    <text evidence="1">The sequence shown here is derived from an EMBL/GenBank/DDBJ whole genome shotgun (WGS) entry which is preliminary data.</text>
</comment>
<protein>
    <submittedName>
        <fullName evidence="1">Uncharacterized protein</fullName>
    </submittedName>
</protein>
<keyword evidence="2" id="KW-1185">Reference proteome</keyword>
<sequence length="90" mass="10070">MRIERIEPMDLTVSAADRGAVPTNLGVILMLDGSGPVPTELLDLLRARIPRIPRFRQVLLSVAVSLLCRPLDLRRPLWHAVWRPAVAGKR</sequence>